<feature type="domain" description="THIF-type NAD/FAD binding fold" evidence="1">
    <location>
        <begin position="2"/>
        <end position="102"/>
    </location>
</feature>
<accession>A0AAP0S8C5</accession>
<evidence type="ECO:0000259" key="1">
    <source>
        <dbReference type="Pfam" id="PF00899"/>
    </source>
</evidence>
<dbReference type="AlphaFoldDB" id="A0AAP0S8C5"/>
<dbReference type="Pfam" id="PF00899">
    <property type="entry name" value="ThiF"/>
    <property type="match status" value="1"/>
</dbReference>
<comment type="caution">
    <text evidence="2">The sequence shown here is derived from an EMBL/GenBank/DDBJ whole genome shotgun (WGS) entry which is preliminary data.</text>
</comment>
<proteinExistence type="predicted"/>
<protein>
    <recommendedName>
        <fullName evidence="1">THIF-type NAD/FAD binding fold domain-containing protein</fullName>
    </recommendedName>
</protein>
<sequence>MQPIVSSTALGLEGRLTVYNYNGGPCYQCLFPTPPPMTACQRCPDSGVLGVVPGIIGCLQALEAIKIASAVGEPLSGRMLLFDALSAWIRIICFMGRSSQCEVCGENAAFTGKQFQDFDYEKFTQSPLSTGYGAGAGAGAGANSGGGGGGVACSSVVMGVEG</sequence>
<dbReference type="InterPro" id="IPR035985">
    <property type="entry name" value="Ubiquitin-activating_enz"/>
</dbReference>
<name>A0AAP0S8C5_LIQFO</name>
<dbReference type="GO" id="GO:0008641">
    <property type="term" value="F:ubiquitin-like modifier activating enzyme activity"/>
    <property type="evidence" value="ECO:0007669"/>
    <property type="project" value="InterPro"/>
</dbReference>
<dbReference type="EMBL" id="JBBPBK010000003">
    <property type="protein sequence ID" value="KAK9288904.1"/>
    <property type="molecule type" value="Genomic_DNA"/>
</dbReference>
<dbReference type="SUPFAM" id="SSF69572">
    <property type="entry name" value="Activating enzymes of the ubiquitin-like proteins"/>
    <property type="match status" value="1"/>
</dbReference>
<keyword evidence="3" id="KW-1185">Reference proteome</keyword>
<dbReference type="Proteomes" id="UP001415857">
    <property type="component" value="Unassembled WGS sequence"/>
</dbReference>
<reference evidence="2 3" key="1">
    <citation type="journal article" date="2024" name="Plant J.">
        <title>Genome sequences and population genomics reveal climatic adaptation and genomic divergence between two closely related sweetgum species.</title>
        <authorList>
            <person name="Xu W.Q."/>
            <person name="Ren C.Q."/>
            <person name="Zhang X.Y."/>
            <person name="Comes H.P."/>
            <person name="Liu X.H."/>
            <person name="Li Y.G."/>
            <person name="Kettle C.J."/>
            <person name="Jalonen R."/>
            <person name="Gaisberger H."/>
            <person name="Ma Y.Z."/>
            <person name="Qiu Y.X."/>
        </authorList>
    </citation>
    <scope>NUCLEOTIDE SEQUENCE [LARGE SCALE GENOMIC DNA]</scope>
    <source>
        <strain evidence="2">Hangzhou</strain>
    </source>
</reference>
<evidence type="ECO:0000313" key="3">
    <source>
        <dbReference type="Proteomes" id="UP001415857"/>
    </source>
</evidence>
<organism evidence="2 3">
    <name type="scientific">Liquidambar formosana</name>
    <name type="common">Formosan gum</name>
    <dbReference type="NCBI Taxonomy" id="63359"/>
    <lineage>
        <taxon>Eukaryota</taxon>
        <taxon>Viridiplantae</taxon>
        <taxon>Streptophyta</taxon>
        <taxon>Embryophyta</taxon>
        <taxon>Tracheophyta</taxon>
        <taxon>Spermatophyta</taxon>
        <taxon>Magnoliopsida</taxon>
        <taxon>eudicotyledons</taxon>
        <taxon>Gunneridae</taxon>
        <taxon>Pentapetalae</taxon>
        <taxon>Saxifragales</taxon>
        <taxon>Altingiaceae</taxon>
        <taxon>Liquidambar</taxon>
    </lineage>
</organism>
<gene>
    <name evidence="2" type="ORF">L1049_017373</name>
</gene>
<dbReference type="Gene3D" id="3.40.50.720">
    <property type="entry name" value="NAD(P)-binding Rossmann-like Domain"/>
    <property type="match status" value="1"/>
</dbReference>
<dbReference type="InterPro" id="IPR000594">
    <property type="entry name" value="ThiF_NAD_FAD-bd"/>
</dbReference>
<evidence type="ECO:0000313" key="2">
    <source>
        <dbReference type="EMBL" id="KAK9288904.1"/>
    </source>
</evidence>